<dbReference type="KEGG" id="otd:J1M35_10250"/>
<evidence type="ECO:0000313" key="2">
    <source>
        <dbReference type="Proteomes" id="UP000663903"/>
    </source>
</evidence>
<proteinExistence type="predicted"/>
<protein>
    <submittedName>
        <fullName evidence="1">GTPase</fullName>
    </submittedName>
</protein>
<gene>
    <name evidence="1" type="ORF">J1M35_10250</name>
</gene>
<sequence>MNRESLRANLPTLFAHAIPKNARRIHCSYFDDQPQRNAFGLRIDPQPAEGLVIALTDEAFIVKTDRTSFVAVDRVLATESPDIGDKVRVTPYIRRDFAGERLDAPKRESRQTPDGQAYAVTTVTLGGNTLRIPLPVEPHCPYLADLVEQLEIMPTPDGLRTVANMLVDAKAREIEIVDPDDEHLIATPPEISFAVDTGKFSGRIAILYDRGYDLYVVELRIDGTVVTRIEEVDVTSLAEVVTDLIDDGEWQRIRVEILKPGR</sequence>
<dbReference type="Proteomes" id="UP000663903">
    <property type="component" value="Chromosome"/>
</dbReference>
<accession>A0A975CC58</accession>
<evidence type="ECO:0000313" key="1">
    <source>
        <dbReference type="EMBL" id="QTD43570.1"/>
    </source>
</evidence>
<dbReference type="RefSeq" id="WP_208006987.1">
    <property type="nucleotide sequence ID" value="NZ_CP071796.1"/>
</dbReference>
<keyword evidence="2" id="KW-1185">Reference proteome</keyword>
<organism evidence="1 2">
    <name type="scientific">Ottowia testudinis</name>
    <dbReference type="NCBI Taxonomy" id="2816950"/>
    <lineage>
        <taxon>Bacteria</taxon>
        <taxon>Pseudomonadati</taxon>
        <taxon>Pseudomonadota</taxon>
        <taxon>Betaproteobacteria</taxon>
        <taxon>Burkholderiales</taxon>
        <taxon>Comamonadaceae</taxon>
        <taxon>Ottowia</taxon>
    </lineage>
</organism>
<dbReference type="EMBL" id="CP071796">
    <property type="protein sequence ID" value="QTD43570.1"/>
    <property type="molecule type" value="Genomic_DNA"/>
</dbReference>
<reference evidence="1" key="1">
    <citation type="submission" date="2021-03" db="EMBL/GenBank/DDBJ databases">
        <title>Ottowia sp. 27C isolated from the cloaca of a Giant Asian pond turtle (Heosemys grandis).</title>
        <authorList>
            <person name="Spergser J."/>
            <person name="Busse H.-J."/>
        </authorList>
    </citation>
    <scope>NUCLEOTIDE SEQUENCE</scope>
    <source>
        <strain evidence="1">27C</strain>
    </source>
</reference>
<name>A0A975CC58_9BURK</name>
<dbReference type="AlphaFoldDB" id="A0A975CC58"/>